<dbReference type="InterPro" id="IPR018247">
    <property type="entry name" value="EF_Hand_1_Ca_BS"/>
</dbReference>
<evidence type="ECO:0000313" key="4">
    <source>
        <dbReference type="Proteomes" id="UP001497497"/>
    </source>
</evidence>
<comment type="caution">
    <text evidence="3">The sequence shown here is derived from an EMBL/GenBank/DDBJ whole genome shotgun (WGS) entry which is preliminary data.</text>
</comment>
<evidence type="ECO:0000313" key="3">
    <source>
        <dbReference type="EMBL" id="CAL1543419.1"/>
    </source>
</evidence>
<dbReference type="EMBL" id="CAXITT010000547">
    <property type="protein sequence ID" value="CAL1543419.1"/>
    <property type="molecule type" value="Genomic_DNA"/>
</dbReference>
<dbReference type="AlphaFoldDB" id="A0AAV2IBL8"/>
<feature type="non-terminal residue" evidence="3">
    <location>
        <position position="1"/>
    </location>
</feature>
<sequence length="80" mass="9440">LDLSIPTQYYDEDRNGRVSRHEYTDYIDLHTPALHSISHALYDVYDVDSDHQLDHHDFENFFSLMDGNDNGVVSHEEFVR</sequence>
<proteinExistence type="predicted"/>
<dbReference type="GO" id="GO:0005509">
    <property type="term" value="F:calcium ion binding"/>
    <property type="evidence" value="ECO:0007669"/>
    <property type="project" value="InterPro"/>
</dbReference>
<reference evidence="3 4" key="1">
    <citation type="submission" date="2024-04" db="EMBL/GenBank/DDBJ databases">
        <authorList>
            <consortium name="Genoscope - CEA"/>
            <person name="William W."/>
        </authorList>
    </citation>
    <scope>NUCLEOTIDE SEQUENCE [LARGE SCALE GENOMIC DNA]</scope>
</reference>
<name>A0AAV2IBL8_LYMST</name>
<dbReference type="PROSITE" id="PS50222">
    <property type="entry name" value="EF_HAND_2"/>
    <property type="match status" value="1"/>
</dbReference>
<dbReference type="InterPro" id="IPR002048">
    <property type="entry name" value="EF_hand_dom"/>
</dbReference>
<keyword evidence="1" id="KW-0106">Calcium</keyword>
<dbReference type="PROSITE" id="PS00018">
    <property type="entry name" value="EF_HAND_1"/>
    <property type="match status" value="1"/>
</dbReference>
<keyword evidence="4" id="KW-1185">Reference proteome</keyword>
<dbReference type="InterPro" id="IPR011992">
    <property type="entry name" value="EF-hand-dom_pair"/>
</dbReference>
<dbReference type="Pfam" id="PF13202">
    <property type="entry name" value="EF-hand_5"/>
    <property type="match status" value="1"/>
</dbReference>
<evidence type="ECO:0000259" key="2">
    <source>
        <dbReference type="PROSITE" id="PS50222"/>
    </source>
</evidence>
<evidence type="ECO:0000256" key="1">
    <source>
        <dbReference type="ARBA" id="ARBA00022837"/>
    </source>
</evidence>
<dbReference type="SUPFAM" id="SSF47473">
    <property type="entry name" value="EF-hand"/>
    <property type="match status" value="1"/>
</dbReference>
<gene>
    <name evidence="3" type="ORF">GSLYS_00016953001</name>
</gene>
<dbReference type="Proteomes" id="UP001497497">
    <property type="component" value="Unassembled WGS sequence"/>
</dbReference>
<organism evidence="3 4">
    <name type="scientific">Lymnaea stagnalis</name>
    <name type="common">Great pond snail</name>
    <name type="synonym">Helix stagnalis</name>
    <dbReference type="NCBI Taxonomy" id="6523"/>
    <lineage>
        <taxon>Eukaryota</taxon>
        <taxon>Metazoa</taxon>
        <taxon>Spiralia</taxon>
        <taxon>Lophotrochozoa</taxon>
        <taxon>Mollusca</taxon>
        <taxon>Gastropoda</taxon>
        <taxon>Heterobranchia</taxon>
        <taxon>Euthyneura</taxon>
        <taxon>Panpulmonata</taxon>
        <taxon>Hygrophila</taxon>
        <taxon>Lymnaeoidea</taxon>
        <taxon>Lymnaeidae</taxon>
        <taxon>Lymnaea</taxon>
    </lineage>
</organism>
<accession>A0AAV2IBL8</accession>
<protein>
    <recommendedName>
        <fullName evidence="2">EF-hand domain-containing protein</fullName>
    </recommendedName>
</protein>
<dbReference type="Gene3D" id="1.10.238.10">
    <property type="entry name" value="EF-hand"/>
    <property type="match status" value="1"/>
</dbReference>
<feature type="domain" description="EF-hand" evidence="2">
    <location>
        <begin position="53"/>
        <end position="80"/>
    </location>
</feature>